<feature type="transmembrane region" description="Helical" evidence="1">
    <location>
        <begin position="990"/>
        <end position="1009"/>
    </location>
</feature>
<keyword evidence="1" id="KW-1133">Transmembrane helix</keyword>
<feature type="transmembrane region" description="Helical" evidence="1">
    <location>
        <begin position="363"/>
        <end position="383"/>
    </location>
</feature>
<dbReference type="SUPFAM" id="SSF82866">
    <property type="entry name" value="Multidrug efflux transporter AcrB transmembrane domain"/>
    <property type="match status" value="2"/>
</dbReference>
<name>A0A1M7YCM5_9BACT</name>
<dbReference type="PRINTS" id="PR00702">
    <property type="entry name" value="ACRIFLAVINRP"/>
</dbReference>
<proteinExistence type="predicted"/>
<protein>
    <submittedName>
        <fullName evidence="2">Multidrug efflux pump subunit AcrB</fullName>
    </submittedName>
</protein>
<dbReference type="Gene3D" id="3.30.70.1440">
    <property type="entry name" value="Multidrug efflux transporter AcrB pore domain"/>
    <property type="match status" value="1"/>
</dbReference>
<sequence length="1053" mass="116359">MNIAELSIKKSTITWVLTLLMLVIGWKSFTNLSMLEDPEFTIKEAVIITPYTGASAAEVEAEVTNVIEKAVQQMGQLRRLESRSSRGLSIVQVTIKDKYDNATLPQVWDELRRKVNDYQSKLPPGAGPSIVNDDFGDVYGVYVAITGKGYDYRDLYEYAKFLQRELLQAKDVKRIELYGNQPEAVYVEMRREKMADLGVSQQDIYNALAAKNLTASAGYLTLGKEFIPVNPTGEFTSEREFGDLLVKGRNAANEPLVFLSDVADIHRDYQYPAEKYLHYNGEPAVGLAISTVAGGNVLVMGKSLKERFKELEVLSPLGMEINTIYLQTDAVISSIKNFLINLAEAILIVIVVLLVFMGVRSGLIIGSVLLVTIMGTFIFMSMMEVTLQRISLGALVIALGMLVDNAIVVTDGMRVKMDSGTDALTAARDIVSQVGTPLLMATLIAICAFAAIGTSQDSTGEYCRTLFSVIFISLGLSWVTAVTTTPLFCKTFLKTKTLTANTSGREPAKDPYAGVFYRLYRNFLARAIRFRWVTLGVVLGLFIMSILGFGQVKNSFFPDSTTPMYLVDFWFPEGTHIDETVNQLKQAEENLRQDENVEDVISFIGGSQIRFLLTYTPEKNYPSFAQILVRLKDYRTIPETLKTVQAKFEAMYPQAIIQTKPFVLGPSTGGKIQLRIYGPDGDELRKLARKAEDILLADPHAKAVRNEWRDKIKVLRPEMADAQARRAGIDRPQIASAMEAAVLGTVAGVYRENDELLPIIARAPEFERTAMNDLGSIQIWSPTAGKMIPMGQVVTDFSISFEDANIWRRNRTKMMRIHADPSEGLPSVLFNRIKPKIEQALGVDVEQKLGEPVAAEEWNSSTLPVKVEDMIPLTTPGYYMAWGGEAEDSANGKAGLAGYIPIFFGLMVLLVLILFNSIKKTLIIWFTVPLAVIGVTAGLLMFQQPFGFMALLGLMSLAGMLIKNAIVLIDQIDLELKEGKEPFQAILNSGVSRLIPVSMAALTTILGMIPLLADAFFVSMAVTIMFGLGFATVLTLVVVPVLYATFYRVPNDA</sequence>
<feature type="transmembrane region" description="Helical" evidence="1">
    <location>
        <begin position="530"/>
        <end position="550"/>
    </location>
</feature>
<dbReference type="OrthoDB" id="9759330at2"/>
<dbReference type="InterPro" id="IPR001036">
    <property type="entry name" value="Acrflvin-R"/>
</dbReference>
<feature type="transmembrane region" description="Helical" evidence="1">
    <location>
        <begin position="948"/>
        <end position="969"/>
    </location>
</feature>
<dbReference type="Pfam" id="PF00873">
    <property type="entry name" value="ACR_tran"/>
    <property type="match status" value="2"/>
</dbReference>
<dbReference type="SUPFAM" id="SSF82693">
    <property type="entry name" value="Multidrug efflux transporter AcrB pore domain, PN1, PN2, PC1 and PC2 subdomains"/>
    <property type="match status" value="3"/>
</dbReference>
<dbReference type="Gene3D" id="3.30.70.1320">
    <property type="entry name" value="Multidrug efflux transporter AcrB pore domain like"/>
    <property type="match status" value="1"/>
</dbReference>
<dbReference type="InterPro" id="IPR027463">
    <property type="entry name" value="AcrB_DN_DC_subdom"/>
</dbReference>
<dbReference type="GO" id="GO:0042910">
    <property type="term" value="F:xenobiotic transmembrane transporter activity"/>
    <property type="evidence" value="ECO:0007669"/>
    <property type="project" value="TreeGrafter"/>
</dbReference>
<keyword evidence="1" id="KW-0812">Transmembrane</keyword>
<keyword evidence="1" id="KW-0472">Membrane</keyword>
<dbReference type="Gene3D" id="3.30.70.1430">
    <property type="entry name" value="Multidrug efflux transporter AcrB pore domain"/>
    <property type="match status" value="2"/>
</dbReference>
<feature type="transmembrane region" description="Helical" evidence="1">
    <location>
        <begin position="1015"/>
        <end position="1043"/>
    </location>
</feature>
<dbReference type="PANTHER" id="PTHR32063">
    <property type="match status" value="1"/>
</dbReference>
<dbReference type="PANTHER" id="PTHR32063:SF18">
    <property type="entry name" value="CATION EFFLUX SYSTEM PROTEIN"/>
    <property type="match status" value="1"/>
</dbReference>
<dbReference type="Gene3D" id="1.20.1640.10">
    <property type="entry name" value="Multidrug efflux transporter AcrB transmembrane domain"/>
    <property type="match status" value="2"/>
</dbReference>
<dbReference type="EMBL" id="FRFE01000018">
    <property type="protein sequence ID" value="SHO50375.1"/>
    <property type="molecule type" value="Genomic_DNA"/>
</dbReference>
<feature type="transmembrane region" description="Helical" evidence="1">
    <location>
        <begin position="389"/>
        <end position="409"/>
    </location>
</feature>
<keyword evidence="3" id="KW-1185">Reference proteome</keyword>
<feature type="transmembrane region" description="Helical" evidence="1">
    <location>
        <begin position="338"/>
        <end position="356"/>
    </location>
</feature>
<organism evidence="2 3">
    <name type="scientific">Desulfopila aestuarii DSM 18488</name>
    <dbReference type="NCBI Taxonomy" id="1121416"/>
    <lineage>
        <taxon>Bacteria</taxon>
        <taxon>Pseudomonadati</taxon>
        <taxon>Thermodesulfobacteriota</taxon>
        <taxon>Desulfobulbia</taxon>
        <taxon>Desulfobulbales</taxon>
        <taxon>Desulfocapsaceae</taxon>
        <taxon>Desulfopila</taxon>
    </lineage>
</organism>
<feature type="transmembrane region" description="Helical" evidence="1">
    <location>
        <begin position="896"/>
        <end position="915"/>
    </location>
</feature>
<gene>
    <name evidence="2" type="ORF">SAMN02745220_03382</name>
</gene>
<dbReference type="RefSeq" id="WP_073614847.1">
    <property type="nucleotide sequence ID" value="NZ_FRFE01000018.1"/>
</dbReference>
<evidence type="ECO:0000313" key="3">
    <source>
        <dbReference type="Proteomes" id="UP000184603"/>
    </source>
</evidence>
<feature type="transmembrane region" description="Helical" evidence="1">
    <location>
        <begin position="12"/>
        <end position="29"/>
    </location>
</feature>
<reference evidence="2 3" key="1">
    <citation type="submission" date="2016-12" db="EMBL/GenBank/DDBJ databases">
        <authorList>
            <person name="Song W.-J."/>
            <person name="Kurnit D.M."/>
        </authorList>
    </citation>
    <scope>NUCLEOTIDE SEQUENCE [LARGE SCALE GENOMIC DNA]</scope>
    <source>
        <strain evidence="2 3">DSM 18488</strain>
    </source>
</reference>
<feature type="transmembrane region" description="Helical" evidence="1">
    <location>
        <begin position="922"/>
        <end position="942"/>
    </location>
</feature>
<feature type="transmembrane region" description="Helical" evidence="1">
    <location>
        <begin position="465"/>
        <end position="489"/>
    </location>
</feature>
<dbReference type="STRING" id="1121416.SAMN02745220_03382"/>
<evidence type="ECO:0000313" key="2">
    <source>
        <dbReference type="EMBL" id="SHO50375.1"/>
    </source>
</evidence>
<dbReference type="Proteomes" id="UP000184603">
    <property type="component" value="Unassembled WGS sequence"/>
</dbReference>
<dbReference type="Gene3D" id="3.30.2090.10">
    <property type="entry name" value="Multidrug efflux transporter AcrB TolC docking domain, DN and DC subdomains"/>
    <property type="match status" value="2"/>
</dbReference>
<dbReference type="GO" id="GO:0005886">
    <property type="term" value="C:plasma membrane"/>
    <property type="evidence" value="ECO:0007669"/>
    <property type="project" value="TreeGrafter"/>
</dbReference>
<evidence type="ECO:0000256" key="1">
    <source>
        <dbReference type="SAM" id="Phobius"/>
    </source>
</evidence>
<dbReference type="AlphaFoldDB" id="A0A1M7YCM5"/>
<accession>A0A1M7YCM5</accession>
<dbReference type="SUPFAM" id="SSF82714">
    <property type="entry name" value="Multidrug efflux transporter AcrB TolC docking domain, DN and DC subdomains"/>
    <property type="match status" value="2"/>
</dbReference>
<feature type="transmembrane region" description="Helical" evidence="1">
    <location>
        <begin position="430"/>
        <end position="453"/>
    </location>
</feature>